<keyword evidence="1" id="KW-0433">Leucine-rich repeat</keyword>
<evidence type="ECO:0000259" key="5">
    <source>
        <dbReference type="Pfam" id="PF23286"/>
    </source>
</evidence>
<protein>
    <submittedName>
        <fullName evidence="6">TIR-NBS-LRR disease resistance protein</fullName>
    </submittedName>
</protein>
<sequence>MRSLKKLELYGCESLEEFSVSPKISEIPNDVMICLLSLKYLILSFTNIQSIPASIKNISHLRSLDVRHCERLESLPQLPSSLRQLDASGCTQLETITSFSLGMITPYWKEYTNNGKYNSCIEKLLFSHCTKLDQKTLKNIEVEAKLSVHRVAYLYSRKILEGVIFKGSDHPEAQICFPGSEIPEWFRYSRAGSSITIEFHPALLNNPNFLGFTLCSVTTGCVLVQCKFSFGEHLVQTEYCRDASCADCSNSNDQVWMSYQRGFNSQLVEKLKESFILGTISQLVMITFRFEPHTCIKENGVSMVCATCSKKNGASRVRVQDQDCLPQGIGTKRRRAESGQSKSEICMIDKEEWW</sequence>
<dbReference type="Pfam" id="PF20160">
    <property type="entry name" value="C-JID"/>
    <property type="match status" value="1"/>
</dbReference>
<dbReference type="PANTHER" id="PTHR16083">
    <property type="entry name" value="LEUCINE RICH REPEAT CONTAINING PROTEIN"/>
    <property type="match status" value="1"/>
</dbReference>
<evidence type="ECO:0000313" key="7">
    <source>
        <dbReference type="Proteomes" id="UP001163823"/>
    </source>
</evidence>
<comment type="caution">
    <text evidence="6">The sequence shown here is derived from an EMBL/GenBank/DDBJ whole genome shotgun (WGS) entry which is preliminary data.</text>
</comment>
<dbReference type="SUPFAM" id="SSF52058">
    <property type="entry name" value="L domain-like"/>
    <property type="match status" value="1"/>
</dbReference>
<gene>
    <name evidence="6" type="ORF">O6P43_018325</name>
</gene>
<feature type="domain" description="C-JID" evidence="4">
    <location>
        <begin position="177"/>
        <end position="256"/>
    </location>
</feature>
<dbReference type="PANTHER" id="PTHR16083:SF83">
    <property type="entry name" value="LEUCINE-RICH REPEAT-CONTAINING PROTEIN 40"/>
    <property type="match status" value="1"/>
</dbReference>
<evidence type="ECO:0000259" key="4">
    <source>
        <dbReference type="Pfam" id="PF20160"/>
    </source>
</evidence>
<dbReference type="AlphaFoldDB" id="A0AAD7LSA6"/>
<proteinExistence type="predicted"/>
<dbReference type="Gene3D" id="3.80.10.10">
    <property type="entry name" value="Ribonuclease Inhibitor"/>
    <property type="match status" value="1"/>
</dbReference>
<accession>A0AAD7LSA6</accession>
<dbReference type="Proteomes" id="UP001163823">
    <property type="component" value="Chromosome 7"/>
</dbReference>
<feature type="domain" description="Disease resistance protein RPS4B/Roq1-like leucine-rich repeats" evidence="5">
    <location>
        <begin position="31"/>
        <end position="98"/>
    </location>
</feature>
<dbReference type="Pfam" id="PF23286">
    <property type="entry name" value="LRR_13"/>
    <property type="match status" value="1"/>
</dbReference>
<dbReference type="InterPro" id="IPR045344">
    <property type="entry name" value="C-JID"/>
</dbReference>
<keyword evidence="2" id="KW-0677">Repeat</keyword>
<keyword evidence="7" id="KW-1185">Reference proteome</keyword>
<dbReference type="KEGG" id="qsa:O6P43_018325"/>
<dbReference type="InterPro" id="IPR058546">
    <property type="entry name" value="RPS4B/Roq1-like_LRR"/>
</dbReference>
<evidence type="ECO:0000256" key="2">
    <source>
        <dbReference type="ARBA" id="ARBA00022737"/>
    </source>
</evidence>
<organism evidence="6 7">
    <name type="scientific">Quillaja saponaria</name>
    <name type="common">Soap bark tree</name>
    <dbReference type="NCBI Taxonomy" id="32244"/>
    <lineage>
        <taxon>Eukaryota</taxon>
        <taxon>Viridiplantae</taxon>
        <taxon>Streptophyta</taxon>
        <taxon>Embryophyta</taxon>
        <taxon>Tracheophyta</taxon>
        <taxon>Spermatophyta</taxon>
        <taxon>Magnoliopsida</taxon>
        <taxon>eudicotyledons</taxon>
        <taxon>Gunneridae</taxon>
        <taxon>Pentapetalae</taxon>
        <taxon>rosids</taxon>
        <taxon>fabids</taxon>
        <taxon>Fabales</taxon>
        <taxon>Quillajaceae</taxon>
        <taxon>Quillaja</taxon>
    </lineage>
</organism>
<reference evidence="6" key="1">
    <citation type="journal article" date="2023" name="Science">
        <title>Elucidation of the pathway for biosynthesis of saponin adjuvants from the soapbark tree.</title>
        <authorList>
            <person name="Reed J."/>
            <person name="Orme A."/>
            <person name="El-Demerdash A."/>
            <person name="Owen C."/>
            <person name="Martin L.B.B."/>
            <person name="Misra R.C."/>
            <person name="Kikuchi S."/>
            <person name="Rejzek M."/>
            <person name="Martin A.C."/>
            <person name="Harkess A."/>
            <person name="Leebens-Mack J."/>
            <person name="Louveau T."/>
            <person name="Stephenson M.J."/>
            <person name="Osbourn A."/>
        </authorList>
    </citation>
    <scope>NUCLEOTIDE SEQUENCE</scope>
    <source>
        <strain evidence="6">S10</strain>
    </source>
</reference>
<evidence type="ECO:0000256" key="3">
    <source>
        <dbReference type="ARBA" id="ARBA00022821"/>
    </source>
</evidence>
<evidence type="ECO:0000313" key="6">
    <source>
        <dbReference type="EMBL" id="KAJ7963197.1"/>
    </source>
</evidence>
<dbReference type="InterPro" id="IPR032675">
    <property type="entry name" value="LRR_dom_sf"/>
</dbReference>
<keyword evidence="3" id="KW-0611">Plant defense</keyword>
<dbReference type="EMBL" id="JARAOO010000007">
    <property type="protein sequence ID" value="KAJ7963197.1"/>
    <property type="molecule type" value="Genomic_DNA"/>
</dbReference>
<evidence type="ECO:0000256" key="1">
    <source>
        <dbReference type="ARBA" id="ARBA00022614"/>
    </source>
</evidence>
<name>A0AAD7LSA6_QUISA</name>